<dbReference type="RefSeq" id="WP_151674060.1">
    <property type="nucleotide sequence ID" value="NZ_BKCG01000004.1"/>
</dbReference>
<reference evidence="1 2" key="1">
    <citation type="submission" date="2019-08" db="EMBL/GenBank/DDBJ databases">
        <title>Draft genome sequence of Ulvibacter marinus type strain NBRC 109484.</title>
        <authorList>
            <person name="Kawano K."/>
            <person name="Ushijima N."/>
            <person name="Kihara M."/>
            <person name="Itoh H."/>
        </authorList>
    </citation>
    <scope>NUCLEOTIDE SEQUENCE [LARGE SCALE GENOMIC DNA]</scope>
    <source>
        <strain evidence="1 2">NBRC 109484</strain>
    </source>
</reference>
<dbReference type="OrthoDB" id="1164169at2"/>
<dbReference type="EMBL" id="BKCG01000004">
    <property type="protein sequence ID" value="GER59609.1"/>
    <property type="molecule type" value="Genomic_DNA"/>
</dbReference>
<protein>
    <submittedName>
        <fullName evidence="1">Uncharacterized protein</fullName>
    </submittedName>
</protein>
<dbReference type="AlphaFoldDB" id="A0A5J4IPK1"/>
<organism evidence="1 2">
    <name type="scientific">Patiriisocius marinus</name>
    <dbReference type="NCBI Taxonomy" id="1397112"/>
    <lineage>
        <taxon>Bacteria</taxon>
        <taxon>Pseudomonadati</taxon>
        <taxon>Bacteroidota</taxon>
        <taxon>Flavobacteriia</taxon>
        <taxon>Flavobacteriales</taxon>
        <taxon>Flavobacteriaceae</taxon>
        <taxon>Patiriisocius</taxon>
    </lineage>
</organism>
<accession>A0A5J4IPK1</accession>
<proteinExistence type="predicted"/>
<evidence type="ECO:0000313" key="2">
    <source>
        <dbReference type="Proteomes" id="UP000326509"/>
    </source>
</evidence>
<dbReference type="Proteomes" id="UP000326509">
    <property type="component" value="Unassembled WGS sequence"/>
</dbReference>
<evidence type="ECO:0000313" key="1">
    <source>
        <dbReference type="EMBL" id="GER59609.1"/>
    </source>
</evidence>
<sequence length="104" mass="11988">MYKTKNITKDALKALKIKNQDEIVDLTGSKLDPVKAWEVIKSTSEDFSKSDVKAQEADMLLYEMLHPKMQQKDKRSDAKEIIRLQEKERARALDLLELELLIAA</sequence>
<comment type="caution">
    <text evidence="1">The sequence shown here is derived from an EMBL/GenBank/DDBJ whole genome shotgun (WGS) entry which is preliminary data.</text>
</comment>
<keyword evidence="2" id="KW-1185">Reference proteome</keyword>
<gene>
    <name evidence="1" type="ORF">ULMA_17170</name>
</gene>
<name>A0A5J4IPK1_9FLAO</name>